<evidence type="ECO:0000256" key="4">
    <source>
        <dbReference type="SAM" id="MobiDB-lite"/>
    </source>
</evidence>
<reference evidence="7" key="1">
    <citation type="submission" date="2016-06" db="UniProtKB">
        <authorList>
            <consortium name="WormBaseParasite"/>
        </authorList>
    </citation>
    <scope>IDENTIFICATION</scope>
</reference>
<dbReference type="WBParaSite" id="ECPE_0001226701-mRNA-1">
    <property type="protein sequence ID" value="ECPE_0001226701-mRNA-1"/>
    <property type="gene ID" value="ECPE_0001226701"/>
</dbReference>
<proteinExistence type="predicted"/>
<keyword evidence="1" id="KW-0677">Repeat</keyword>
<evidence type="ECO:0000313" key="7">
    <source>
        <dbReference type="WBParaSite" id="ECPE_0001226701-mRNA-1"/>
    </source>
</evidence>
<feature type="compositionally biased region" description="Low complexity" evidence="4">
    <location>
        <begin position="350"/>
        <end position="361"/>
    </location>
</feature>
<accession>A0A183AZ46</accession>
<dbReference type="EMBL" id="UZAN01052442">
    <property type="protein sequence ID" value="VDP89496.1"/>
    <property type="molecule type" value="Genomic_DNA"/>
</dbReference>
<evidence type="ECO:0000256" key="1">
    <source>
        <dbReference type="ARBA" id="ARBA00022737"/>
    </source>
</evidence>
<keyword evidence="6" id="KW-1185">Reference proteome</keyword>
<name>A0A183AZ46_9TREM</name>
<feature type="compositionally biased region" description="Polar residues" evidence="4">
    <location>
        <begin position="590"/>
        <end position="609"/>
    </location>
</feature>
<dbReference type="OrthoDB" id="539213at2759"/>
<feature type="region of interest" description="Disordered" evidence="4">
    <location>
        <begin position="736"/>
        <end position="772"/>
    </location>
</feature>
<feature type="compositionally biased region" description="Basic residues" evidence="4">
    <location>
        <begin position="405"/>
        <end position="415"/>
    </location>
</feature>
<dbReference type="SMART" id="SM00248">
    <property type="entry name" value="ANK"/>
    <property type="match status" value="3"/>
</dbReference>
<organism evidence="7">
    <name type="scientific">Echinostoma caproni</name>
    <dbReference type="NCBI Taxonomy" id="27848"/>
    <lineage>
        <taxon>Eukaryota</taxon>
        <taxon>Metazoa</taxon>
        <taxon>Spiralia</taxon>
        <taxon>Lophotrochozoa</taxon>
        <taxon>Platyhelminthes</taxon>
        <taxon>Trematoda</taxon>
        <taxon>Digenea</taxon>
        <taxon>Plagiorchiida</taxon>
        <taxon>Echinostomata</taxon>
        <taxon>Echinostomatoidea</taxon>
        <taxon>Echinostomatidae</taxon>
        <taxon>Echinostoma</taxon>
    </lineage>
</organism>
<dbReference type="InterPro" id="IPR002110">
    <property type="entry name" value="Ankyrin_rpt"/>
</dbReference>
<gene>
    <name evidence="5" type="ORF">ECPE_LOCUS12231</name>
</gene>
<reference evidence="5 6" key="2">
    <citation type="submission" date="2018-11" db="EMBL/GenBank/DDBJ databases">
        <authorList>
            <consortium name="Pathogen Informatics"/>
        </authorList>
    </citation>
    <scope>NUCLEOTIDE SEQUENCE [LARGE SCALE GENOMIC DNA]</scope>
    <source>
        <strain evidence="5 6">Egypt</strain>
    </source>
</reference>
<dbReference type="Pfam" id="PF12796">
    <property type="entry name" value="Ank_2"/>
    <property type="match status" value="1"/>
</dbReference>
<feature type="region of interest" description="Disordered" evidence="4">
    <location>
        <begin position="516"/>
        <end position="712"/>
    </location>
</feature>
<feature type="region of interest" description="Disordered" evidence="4">
    <location>
        <begin position="178"/>
        <end position="246"/>
    </location>
</feature>
<dbReference type="PROSITE" id="PS50088">
    <property type="entry name" value="ANK_REPEAT"/>
    <property type="match status" value="2"/>
</dbReference>
<feature type="compositionally biased region" description="Basic residues" evidence="4">
    <location>
        <begin position="618"/>
        <end position="627"/>
    </location>
</feature>
<feature type="compositionally biased region" description="Basic and acidic residues" evidence="4">
    <location>
        <begin position="574"/>
        <end position="589"/>
    </location>
</feature>
<dbReference type="SUPFAM" id="SSF48403">
    <property type="entry name" value="Ankyrin repeat"/>
    <property type="match status" value="1"/>
</dbReference>
<dbReference type="PANTHER" id="PTHR24173">
    <property type="entry name" value="ANKYRIN REPEAT CONTAINING"/>
    <property type="match status" value="1"/>
</dbReference>
<feature type="compositionally biased region" description="Basic and acidic residues" evidence="4">
    <location>
        <begin position="528"/>
        <end position="541"/>
    </location>
</feature>
<feature type="compositionally biased region" description="Polar residues" evidence="4">
    <location>
        <begin position="234"/>
        <end position="243"/>
    </location>
</feature>
<keyword evidence="2 3" id="KW-0040">ANK repeat</keyword>
<feature type="compositionally biased region" description="Low complexity" evidence="4">
    <location>
        <begin position="632"/>
        <end position="643"/>
    </location>
</feature>
<dbReference type="Proteomes" id="UP000272942">
    <property type="component" value="Unassembled WGS sequence"/>
</dbReference>
<feature type="region of interest" description="Disordered" evidence="4">
    <location>
        <begin position="342"/>
        <end position="447"/>
    </location>
</feature>
<dbReference type="PROSITE" id="PS50297">
    <property type="entry name" value="ANK_REP_REGION"/>
    <property type="match status" value="2"/>
</dbReference>
<evidence type="ECO:0000256" key="2">
    <source>
        <dbReference type="ARBA" id="ARBA00023043"/>
    </source>
</evidence>
<dbReference type="Gene3D" id="1.25.40.20">
    <property type="entry name" value="Ankyrin repeat-containing domain"/>
    <property type="match status" value="1"/>
</dbReference>
<dbReference type="AlphaFoldDB" id="A0A183AZ46"/>
<evidence type="ECO:0000313" key="6">
    <source>
        <dbReference type="Proteomes" id="UP000272942"/>
    </source>
</evidence>
<feature type="repeat" description="ANK" evidence="3">
    <location>
        <begin position="54"/>
        <end position="86"/>
    </location>
</feature>
<feature type="compositionally biased region" description="Basic and acidic residues" evidence="4">
    <location>
        <begin position="761"/>
        <end position="772"/>
    </location>
</feature>
<evidence type="ECO:0000313" key="5">
    <source>
        <dbReference type="EMBL" id="VDP89496.1"/>
    </source>
</evidence>
<feature type="compositionally biased region" description="Pro residues" evidence="4">
    <location>
        <begin position="181"/>
        <end position="194"/>
    </location>
</feature>
<sequence length="772" mass="82870">MCLLHRTFQAGTPVDIRDREGRTPLQLAAWQGHAAICQLLLEEGNARVDAVCSQGATSLCIAAQEGHAHVCSVLLQAGANPFQADSHGRTPYRVALKAGHVEICELLEQRYGSNHPSWFDPNGRESLSPEMNPHRTPIDQAHGPSGGHGLVGRGHSRLTAQDYPRGVAVSLTAANPIPVLSGPPPPPPPPPAPPLLEGNHHPVHHHHNHVSTRRDYGDDTNPYARPPGPLAAQRFQQPSSDNSCHSEVHKILPSMRFQPPGPHVNSSGNPASFLHPEAFVHADVMHPTTGQHGPWQYSSSAGFPPTFIQTSDLHSGGFIPLGHYPGKSEPPGYDSVHANAYHRPIDHGTPHGPTGHLPPHVTAHHSEVGESLPVRAPGSLHPGSRILQNQAVNADGRTPVESHRVKQSQHHHHQQQSKEPNHRAVAQHRSTRPDGRESGNDLPDRLGATASKHQNLREEPTRHASSRVHQDVTAYPDLLPHQFHQVPVENTRGEPLTPVTGSVFPTNASGGTRAIKSTCVVSSAGPITKDRSQTPRHRDEPPPLPQHATNPSSSGLVSSGTSGTASVSLVAQAEQKRHNDERSVSREVSFHTSSNPTPPQESKTSSAKSTLAGMLRFGNRRGKKSRKQPFGSPDLTSSPTPTSCVSGATGVGPLRTKLKPSAQSKTVDDPGSDRLPCVSQPGRSGLESHGMKPNPLTLTPTQSGHEAPDRGVTSSMQLEALARKLACCTQIEGVPSSNPTFLSRSQLAASKPYSPQLWDRQSVRNDSNRPPL</sequence>
<feature type="compositionally biased region" description="Basic residues" evidence="4">
    <location>
        <begin position="201"/>
        <end position="211"/>
    </location>
</feature>
<dbReference type="PANTHER" id="PTHR24173:SF74">
    <property type="entry name" value="ANKYRIN REPEAT DOMAIN-CONTAINING PROTEIN 16"/>
    <property type="match status" value="1"/>
</dbReference>
<feature type="repeat" description="ANK" evidence="3">
    <location>
        <begin position="20"/>
        <end position="44"/>
    </location>
</feature>
<feature type="compositionally biased region" description="Basic and acidic residues" evidence="4">
    <location>
        <begin position="431"/>
        <end position="444"/>
    </location>
</feature>
<protein>
    <submittedName>
        <fullName evidence="7">ANK_REP_REGION domain-containing protein</fullName>
    </submittedName>
</protein>
<dbReference type="InterPro" id="IPR036770">
    <property type="entry name" value="Ankyrin_rpt-contain_sf"/>
</dbReference>
<feature type="compositionally biased region" description="Low complexity" evidence="4">
    <location>
        <begin position="552"/>
        <end position="570"/>
    </location>
</feature>
<feature type="compositionally biased region" description="Polar residues" evidence="4">
    <location>
        <begin position="736"/>
        <end position="748"/>
    </location>
</feature>
<evidence type="ECO:0000256" key="3">
    <source>
        <dbReference type="PROSITE-ProRule" id="PRU00023"/>
    </source>
</evidence>